<keyword evidence="2" id="KW-1185">Reference proteome</keyword>
<reference evidence="1 2" key="1">
    <citation type="submission" date="2022-05" db="EMBL/GenBank/DDBJ databases">
        <authorList>
            <consortium name="Genoscope - CEA"/>
            <person name="William W."/>
        </authorList>
    </citation>
    <scope>NUCLEOTIDE SEQUENCE [LARGE SCALE GENOMIC DNA]</scope>
</reference>
<evidence type="ECO:0000313" key="1">
    <source>
        <dbReference type="EMBL" id="CAH3163598.1"/>
    </source>
</evidence>
<accession>A0ABN8QFK8</accession>
<evidence type="ECO:0000313" key="2">
    <source>
        <dbReference type="Proteomes" id="UP001159405"/>
    </source>
</evidence>
<gene>
    <name evidence="1" type="ORF">PLOB_00005937</name>
</gene>
<protein>
    <submittedName>
        <fullName evidence="1">Uncharacterized protein</fullName>
    </submittedName>
</protein>
<name>A0ABN8QFK8_9CNID</name>
<feature type="non-terminal residue" evidence="1">
    <location>
        <position position="1"/>
    </location>
</feature>
<feature type="non-terminal residue" evidence="1">
    <location>
        <position position="53"/>
    </location>
</feature>
<comment type="caution">
    <text evidence="1">The sequence shown here is derived from an EMBL/GenBank/DDBJ whole genome shotgun (WGS) entry which is preliminary data.</text>
</comment>
<dbReference type="EMBL" id="CALNXK010000126">
    <property type="protein sequence ID" value="CAH3163598.1"/>
    <property type="molecule type" value="Genomic_DNA"/>
</dbReference>
<proteinExistence type="predicted"/>
<sequence length="53" mass="5993">HNTPKEVLTPFQGCRSQYPEKVPNPLRAAVTIPRKRSLLPFRAAGHNTLKRSL</sequence>
<organism evidence="1 2">
    <name type="scientific">Porites lobata</name>
    <dbReference type="NCBI Taxonomy" id="104759"/>
    <lineage>
        <taxon>Eukaryota</taxon>
        <taxon>Metazoa</taxon>
        <taxon>Cnidaria</taxon>
        <taxon>Anthozoa</taxon>
        <taxon>Hexacorallia</taxon>
        <taxon>Scleractinia</taxon>
        <taxon>Fungiina</taxon>
        <taxon>Poritidae</taxon>
        <taxon>Porites</taxon>
    </lineage>
</organism>
<dbReference type="Proteomes" id="UP001159405">
    <property type="component" value="Unassembled WGS sequence"/>
</dbReference>